<feature type="transmembrane region" description="Helical" evidence="6">
    <location>
        <begin position="74"/>
        <end position="99"/>
    </location>
</feature>
<dbReference type="Gene3D" id="1.20.1250.20">
    <property type="entry name" value="MFS general substrate transporter like domains"/>
    <property type="match status" value="2"/>
</dbReference>
<comment type="subcellular location">
    <subcellularLocation>
        <location evidence="1">Cell membrane</location>
        <topology evidence="1">Multi-pass membrane protein</topology>
    </subcellularLocation>
</comment>
<reference evidence="8" key="1">
    <citation type="journal article" date="2019" name="Pathogens">
        <title>In silico Identification of Novel Toxin Homologs and Associated Mobile Genetic Elements in Clostridium perfringens.</title>
        <authorList>
            <person name="Lacey J.A."/>
            <person name="Johanesen P.A."/>
            <person name="Lyras D."/>
            <person name="Moore R.J."/>
        </authorList>
    </citation>
    <scope>NUCLEOTIDE SEQUENCE</scope>
    <source>
        <strain evidence="8">T84</strain>
        <plasmid evidence="8">pCPT84-1</plasmid>
    </source>
</reference>
<geneLocation type="plasmid" evidence="8">
    <name>pCPT84-1</name>
</geneLocation>
<feature type="transmembrane region" description="Helical" evidence="6">
    <location>
        <begin position="22"/>
        <end position="44"/>
    </location>
</feature>
<evidence type="ECO:0000256" key="2">
    <source>
        <dbReference type="ARBA" id="ARBA00022448"/>
    </source>
</evidence>
<feature type="transmembrane region" description="Helical" evidence="6">
    <location>
        <begin position="119"/>
        <end position="139"/>
    </location>
</feature>
<evidence type="ECO:0000259" key="7">
    <source>
        <dbReference type="PROSITE" id="PS50850"/>
    </source>
</evidence>
<dbReference type="PROSITE" id="PS50850">
    <property type="entry name" value="MFS"/>
    <property type="match status" value="1"/>
</dbReference>
<keyword evidence="5 6" id="KW-0472">Membrane</keyword>
<dbReference type="GO" id="GO:0005886">
    <property type="term" value="C:plasma membrane"/>
    <property type="evidence" value="ECO:0007669"/>
    <property type="project" value="UniProtKB-SubCell"/>
</dbReference>
<evidence type="ECO:0000256" key="4">
    <source>
        <dbReference type="ARBA" id="ARBA00022989"/>
    </source>
</evidence>
<keyword evidence="8" id="KW-0614">Plasmid</keyword>
<proteinExistence type="predicted"/>
<feature type="transmembrane region" description="Helical" evidence="6">
    <location>
        <begin position="283"/>
        <end position="300"/>
    </location>
</feature>
<dbReference type="GO" id="GO:0022857">
    <property type="term" value="F:transmembrane transporter activity"/>
    <property type="evidence" value="ECO:0007669"/>
    <property type="project" value="InterPro"/>
</dbReference>
<feature type="transmembrane region" description="Helical" evidence="6">
    <location>
        <begin position="227"/>
        <end position="248"/>
    </location>
</feature>
<feature type="domain" description="Major facilitator superfamily (MFS) profile" evidence="7">
    <location>
        <begin position="1"/>
        <end position="373"/>
    </location>
</feature>
<dbReference type="InterPro" id="IPR020846">
    <property type="entry name" value="MFS_dom"/>
</dbReference>
<dbReference type="RefSeq" id="WP_415320042.1">
    <property type="nucleotide sequence ID" value="NZ_JBCANJ010000050.1"/>
</dbReference>
<keyword evidence="3 6" id="KW-0812">Transmembrane</keyword>
<sequence>MNFQRGIFLIYLSQLGFNNTKIGLLESILFMSIFAFEIPTGFIGDRFGRKISIVIGLILLSLTGILTISFENFYIFIFIFFLNGIANSCISGSGSALLYDSLKKFSEEKNYLKISSRAYSIAQIVLSFSIFIGGYMQLISWKLVYISYSIAMILAAISIYFMHENIEGLKNIKENENKILKSSIYFFKNKKGKILIIFIIAYSLFEATMTPFYMYSQQLFSFYDISIKNIGTIYSIIQLSSGIIILSANKIADKFSFKSIIFINITIISILLLSTIILNKIEIVIVFIIIQIISEIIFIIKDNYIQSKIESSIRATILSFISFIDTFMISLVYMILGASMDLLKINKAISFLGILPIVSLFVFTLFFYMDKKINSN</sequence>
<dbReference type="PANTHER" id="PTHR23530">
    <property type="entry name" value="TRANSPORT PROTEIN-RELATED"/>
    <property type="match status" value="1"/>
</dbReference>
<feature type="transmembrane region" description="Helical" evidence="6">
    <location>
        <begin position="312"/>
        <end position="336"/>
    </location>
</feature>
<protein>
    <submittedName>
        <fullName evidence="8">Tetracycline efflux protein</fullName>
    </submittedName>
</protein>
<keyword evidence="2" id="KW-0813">Transport</keyword>
<dbReference type="PANTHER" id="PTHR23530:SF1">
    <property type="entry name" value="PERMEASE, MAJOR FACILITATOR SUPERFAMILY-RELATED"/>
    <property type="match status" value="1"/>
</dbReference>
<keyword evidence="4 6" id="KW-1133">Transmembrane helix</keyword>
<dbReference type="InterPro" id="IPR036259">
    <property type="entry name" value="MFS_trans_sf"/>
</dbReference>
<evidence type="ECO:0000256" key="3">
    <source>
        <dbReference type="ARBA" id="ARBA00022692"/>
    </source>
</evidence>
<feature type="transmembrane region" description="Helical" evidence="6">
    <location>
        <begin position="260"/>
        <end position="277"/>
    </location>
</feature>
<feature type="transmembrane region" description="Helical" evidence="6">
    <location>
        <begin position="348"/>
        <end position="368"/>
    </location>
</feature>
<dbReference type="EMBL" id="MK285057">
    <property type="protein sequence ID" value="QDB00990.1"/>
    <property type="molecule type" value="Genomic_DNA"/>
</dbReference>
<dbReference type="InterPro" id="IPR011701">
    <property type="entry name" value="MFS"/>
</dbReference>
<evidence type="ECO:0000256" key="1">
    <source>
        <dbReference type="ARBA" id="ARBA00004651"/>
    </source>
</evidence>
<feature type="transmembrane region" description="Helical" evidence="6">
    <location>
        <begin position="194"/>
        <end position="215"/>
    </location>
</feature>
<feature type="transmembrane region" description="Helical" evidence="6">
    <location>
        <begin position="145"/>
        <end position="163"/>
    </location>
</feature>
<dbReference type="SUPFAM" id="SSF103473">
    <property type="entry name" value="MFS general substrate transporter"/>
    <property type="match status" value="1"/>
</dbReference>
<feature type="transmembrane region" description="Helical" evidence="6">
    <location>
        <begin position="51"/>
        <end position="68"/>
    </location>
</feature>
<organism evidence="8">
    <name type="scientific">Clostridium perfringens</name>
    <dbReference type="NCBI Taxonomy" id="1502"/>
    <lineage>
        <taxon>Bacteria</taxon>
        <taxon>Bacillati</taxon>
        <taxon>Bacillota</taxon>
        <taxon>Clostridia</taxon>
        <taxon>Eubacteriales</taxon>
        <taxon>Clostridiaceae</taxon>
        <taxon>Clostridium</taxon>
    </lineage>
</organism>
<name>A0A4Y5T4P2_CLOPF</name>
<dbReference type="AlphaFoldDB" id="A0A4Y5T4P2"/>
<accession>A0A4Y5T4P2</accession>
<evidence type="ECO:0000256" key="6">
    <source>
        <dbReference type="SAM" id="Phobius"/>
    </source>
</evidence>
<evidence type="ECO:0000313" key="8">
    <source>
        <dbReference type="EMBL" id="QDB00990.1"/>
    </source>
</evidence>
<dbReference type="InterPro" id="IPR053160">
    <property type="entry name" value="MFS_DHA3_Transporter"/>
</dbReference>
<dbReference type="Pfam" id="PF07690">
    <property type="entry name" value="MFS_1"/>
    <property type="match status" value="1"/>
</dbReference>
<evidence type="ECO:0000256" key="5">
    <source>
        <dbReference type="ARBA" id="ARBA00023136"/>
    </source>
</evidence>